<dbReference type="SUPFAM" id="SSF56112">
    <property type="entry name" value="Protein kinase-like (PK-like)"/>
    <property type="match status" value="1"/>
</dbReference>
<feature type="domain" description="Protein kinase" evidence="8">
    <location>
        <begin position="1"/>
        <end position="280"/>
    </location>
</feature>
<dbReference type="Gene3D" id="3.30.200.20">
    <property type="entry name" value="Phosphorylase Kinase, domain 1"/>
    <property type="match status" value="1"/>
</dbReference>
<keyword evidence="6" id="KW-0723">Serine/threonine-protein kinase</keyword>
<protein>
    <recommendedName>
        <fullName evidence="8">Protein kinase domain-containing protein</fullName>
    </recommendedName>
</protein>
<reference evidence="9" key="1">
    <citation type="submission" date="2018-01" db="EMBL/GenBank/DDBJ databases">
        <authorList>
            <person name="Mao J.F."/>
        </authorList>
    </citation>
    <scope>NUCLEOTIDE SEQUENCE</scope>
    <source>
        <strain evidence="9">Huo1</strain>
        <tissue evidence="9">Leaf</tissue>
    </source>
</reference>
<reference evidence="9" key="2">
    <citation type="submission" date="2020-08" db="EMBL/GenBank/DDBJ databases">
        <title>Plant Genome Project.</title>
        <authorList>
            <person name="Zhang R.-G."/>
        </authorList>
    </citation>
    <scope>NUCLEOTIDE SEQUENCE</scope>
    <source>
        <strain evidence="9">Huo1</strain>
        <tissue evidence="9">Leaf</tissue>
    </source>
</reference>
<organism evidence="9">
    <name type="scientific">Salvia splendens</name>
    <name type="common">Scarlet sage</name>
    <dbReference type="NCBI Taxonomy" id="180675"/>
    <lineage>
        <taxon>Eukaryota</taxon>
        <taxon>Viridiplantae</taxon>
        <taxon>Streptophyta</taxon>
        <taxon>Embryophyta</taxon>
        <taxon>Tracheophyta</taxon>
        <taxon>Spermatophyta</taxon>
        <taxon>Magnoliopsida</taxon>
        <taxon>eudicotyledons</taxon>
        <taxon>Gunneridae</taxon>
        <taxon>Pentapetalae</taxon>
        <taxon>asterids</taxon>
        <taxon>lamiids</taxon>
        <taxon>Lamiales</taxon>
        <taxon>Lamiaceae</taxon>
        <taxon>Nepetoideae</taxon>
        <taxon>Mentheae</taxon>
        <taxon>Salviinae</taxon>
        <taxon>Salvia</taxon>
        <taxon>Salvia subgen. Calosphace</taxon>
        <taxon>core Calosphace</taxon>
    </lineage>
</organism>
<dbReference type="Gene3D" id="1.10.510.10">
    <property type="entry name" value="Transferase(Phosphotransferase) domain 1"/>
    <property type="match status" value="2"/>
</dbReference>
<comment type="similarity">
    <text evidence="6">Belongs to the protein kinase superfamily.</text>
</comment>
<feature type="binding site" evidence="5">
    <location>
        <position position="125"/>
    </location>
    <ligand>
        <name>ATP</name>
        <dbReference type="ChEBI" id="CHEBI:30616"/>
    </ligand>
</feature>
<dbReference type="PANTHER" id="PTHR45621">
    <property type="entry name" value="OS01G0588500 PROTEIN-RELATED"/>
    <property type="match status" value="1"/>
</dbReference>
<dbReference type="PROSITE" id="PS00107">
    <property type="entry name" value="PROTEIN_KINASE_ATP"/>
    <property type="match status" value="1"/>
</dbReference>
<dbReference type="EMBL" id="PNBA02000016">
    <property type="protein sequence ID" value="KAG6396036.1"/>
    <property type="molecule type" value="Genomic_DNA"/>
</dbReference>
<comment type="caution">
    <text evidence="9">The sequence shown here is derived from an EMBL/GenBank/DDBJ whole genome shotgun (WGS) entry which is preliminary data.</text>
</comment>
<evidence type="ECO:0000256" key="5">
    <source>
        <dbReference type="PROSITE-ProRule" id="PRU10141"/>
    </source>
</evidence>
<feature type="compositionally biased region" description="Polar residues" evidence="7">
    <location>
        <begin position="59"/>
        <end position="68"/>
    </location>
</feature>
<dbReference type="PROSITE" id="PS00108">
    <property type="entry name" value="PROTEIN_KINASE_ST"/>
    <property type="match status" value="1"/>
</dbReference>
<evidence type="ECO:0000259" key="8">
    <source>
        <dbReference type="PROSITE" id="PS50011"/>
    </source>
</evidence>
<feature type="region of interest" description="Disordered" evidence="7">
    <location>
        <begin position="300"/>
        <end position="347"/>
    </location>
</feature>
<evidence type="ECO:0000256" key="1">
    <source>
        <dbReference type="ARBA" id="ARBA00022679"/>
    </source>
</evidence>
<feature type="region of interest" description="Disordered" evidence="7">
    <location>
        <begin position="1"/>
        <end position="71"/>
    </location>
</feature>
<feature type="compositionally biased region" description="Polar residues" evidence="7">
    <location>
        <begin position="300"/>
        <end position="324"/>
    </location>
</feature>
<keyword evidence="4 5" id="KW-0067">ATP-binding</keyword>
<dbReference type="InterPro" id="IPR017441">
    <property type="entry name" value="Protein_kinase_ATP_BS"/>
</dbReference>
<evidence type="ECO:0000313" key="9">
    <source>
        <dbReference type="EMBL" id="KAG6396036.1"/>
    </source>
</evidence>
<evidence type="ECO:0000256" key="3">
    <source>
        <dbReference type="ARBA" id="ARBA00022777"/>
    </source>
</evidence>
<keyword evidence="10" id="KW-1185">Reference proteome</keyword>
<evidence type="ECO:0000256" key="6">
    <source>
        <dbReference type="RuleBase" id="RU000304"/>
    </source>
</evidence>
<dbReference type="PROSITE" id="PS50011">
    <property type="entry name" value="PROTEIN_KINASE_DOM"/>
    <property type="match status" value="1"/>
</dbReference>
<dbReference type="InterPro" id="IPR050823">
    <property type="entry name" value="Plant_Ser_Thr_Prot_Kinase"/>
</dbReference>
<keyword evidence="1" id="KW-0808">Transferase</keyword>
<dbReference type="InterPro" id="IPR000719">
    <property type="entry name" value="Prot_kinase_dom"/>
</dbReference>
<name>A0A8X8WJU8_SALSN</name>
<gene>
    <name evidence="9" type="ORF">SASPL_142174</name>
</gene>
<dbReference type="AlphaFoldDB" id="A0A8X8WJU8"/>
<dbReference type="InterPro" id="IPR011009">
    <property type="entry name" value="Kinase-like_dom_sf"/>
</dbReference>
<keyword evidence="2 5" id="KW-0547">Nucleotide-binding</keyword>
<evidence type="ECO:0000256" key="4">
    <source>
        <dbReference type="ARBA" id="ARBA00022840"/>
    </source>
</evidence>
<evidence type="ECO:0000256" key="7">
    <source>
        <dbReference type="SAM" id="MobiDB-lite"/>
    </source>
</evidence>
<dbReference type="GO" id="GO:0005524">
    <property type="term" value="F:ATP binding"/>
    <property type="evidence" value="ECO:0007669"/>
    <property type="project" value="UniProtKB-UniRule"/>
</dbReference>
<evidence type="ECO:0000313" key="10">
    <source>
        <dbReference type="Proteomes" id="UP000298416"/>
    </source>
</evidence>
<evidence type="ECO:0000256" key="2">
    <source>
        <dbReference type="ARBA" id="ARBA00022741"/>
    </source>
</evidence>
<dbReference type="Proteomes" id="UP000298416">
    <property type="component" value="Unassembled WGS sequence"/>
</dbReference>
<keyword evidence="3" id="KW-0418">Kinase</keyword>
<dbReference type="InterPro" id="IPR008271">
    <property type="entry name" value="Ser/Thr_kinase_AS"/>
</dbReference>
<dbReference type="GO" id="GO:0004674">
    <property type="term" value="F:protein serine/threonine kinase activity"/>
    <property type="evidence" value="ECO:0007669"/>
    <property type="project" value="UniProtKB-KW"/>
</dbReference>
<sequence length="347" mass="38258">MGLVPKAMNKVDMDVGSSKAKMGKIVNGDGDDDASVAESKSTNETSRDQPVVPVVSSSATSNAESVPSTPKIEEELKISSQLRKFTYNELKLATRSFRPNSLLGEGGFGCVFKGWVNENGNTPVKPGSLPLPWAIRMKIALNAAKGLAFLHEEAERPVIYRDFKTSNILLDVTLSRCSGHLTAKSDVYSFGVVLLELLTGRRSMDKSRPPGEHNLVEWLRPYLDERRRFYRLIDPRLEGHFSVKGAQKTVQLAARCLSRDAKIRPAMSEIVLALEPLPALKDMACSSSYFQAMNNGRGSLTMNARTGGRLQTRNGQQPTRSPSMPNRYYGSPYQEITPLRSPLANKP</sequence>
<proteinExistence type="inferred from homology"/>
<accession>A0A8X8WJU8</accession>